<proteinExistence type="predicted"/>
<dbReference type="Proteomes" id="UP000233654">
    <property type="component" value="Unassembled WGS sequence"/>
</dbReference>
<dbReference type="AlphaFoldDB" id="A0A2N3G3T4"/>
<protein>
    <recommendedName>
        <fullName evidence="4">Archaeal/vacuolar-type H+-ATPase subunit H</fullName>
    </recommendedName>
</protein>
<evidence type="ECO:0000313" key="2">
    <source>
        <dbReference type="EMBL" id="PKQ27396.1"/>
    </source>
</evidence>
<reference evidence="2 3" key="1">
    <citation type="journal article" date="2017" name="ISME J.">
        <title>Potential for microbial H2 and metal transformations associated with novel bacteria and archaea in deep terrestrial subsurface sediments.</title>
        <authorList>
            <person name="Hernsdorf A.W."/>
            <person name="Amano Y."/>
            <person name="Miyakawa K."/>
            <person name="Ise K."/>
            <person name="Suzuki Y."/>
            <person name="Anantharaman K."/>
            <person name="Probst A."/>
            <person name="Burstein D."/>
            <person name="Thomas B.C."/>
            <person name="Banfield J.F."/>
        </authorList>
    </citation>
    <scope>NUCLEOTIDE SEQUENCE [LARGE SCALE GENOMIC DNA]</scope>
    <source>
        <strain evidence="2">HGW-Actinobacteria-3</strain>
    </source>
</reference>
<keyword evidence="1" id="KW-0175">Coiled coil</keyword>
<dbReference type="EMBL" id="PHEX01000115">
    <property type="protein sequence ID" value="PKQ27396.1"/>
    <property type="molecule type" value="Genomic_DNA"/>
</dbReference>
<evidence type="ECO:0008006" key="4">
    <source>
        <dbReference type="Google" id="ProtNLM"/>
    </source>
</evidence>
<gene>
    <name evidence="2" type="ORF">CVT63_08220</name>
</gene>
<name>A0A2N3G3T4_9ACTN</name>
<feature type="coiled-coil region" evidence="1">
    <location>
        <begin position="66"/>
        <end position="110"/>
    </location>
</feature>
<evidence type="ECO:0000256" key="1">
    <source>
        <dbReference type="SAM" id="Coils"/>
    </source>
</evidence>
<sequence>MDIFARLDKLEDFIANSKRVPLSSSVRANEAEFYDLLDDIRATLPNELKQARLVSREKDRIISEAQRNEEELLIRAEKRADDMVQQTEIIKQAELERDHMIDEAEEESRRIVYDAEDVADRIFGELEASLIEVKDSTDGILNRIISWREKLRGYAEEPLEEEYDEREEL</sequence>
<accession>A0A2N3G3T4</accession>
<organism evidence="2 3">
    <name type="scientific">Candidatus Anoxymicrobium japonicum</name>
    <dbReference type="NCBI Taxonomy" id="2013648"/>
    <lineage>
        <taxon>Bacteria</taxon>
        <taxon>Bacillati</taxon>
        <taxon>Actinomycetota</taxon>
        <taxon>Candidatus Geothermincolia</taxon>
        <taxon>Candidatus Geothermincolales</taxon>
        <taxon>Candidatus Anoxymicrobiaceae</taxon>
        <taxon>Candidatus Anoxymicrobium</taxon>
    </lineage>
</organism>
<comment type="caution">
    <text evidence="2">The sequence shown here is derived from an EMBL/GenBank/DDBJ whole genome shotgun (WGS) entry which is preliminary data.</text>
</comment>
<evidence type="ECO:0000313" key="3">
    <source>
        <dbReference type="Proteomes" id="UP000233654"/>
    </source>
</evidence>